<dbReference type="SUPFAM" id="SSF52266">
    <property type="entry name" value="SGNH hydrolase"/>
    <property type="match status" value="1"/>
</dbReference>
<dbReference type="EMBL" id="JAGYVZ010000007">
    <property type="protein sequence ID" value="MBS7231271.1"/>
    <property type="molecule type" value="Genomic_DNA"/>
</dbReference>
<dbReference type="Proteomes" id="UP000722625">
    <property type="component" value="Unassembled WGS sequence"/>
</dbReference>
<comment type="caution">
    <text evidence="1">The sequence shown here is derived from an EMBL/GenBank/DDBJ whole genome shotgun (WGS) entry which is preliminary data.</text>
</comment>
<dbReference type="Gene3D" id="3.40.50.1110">
    <property type="entry name" value="SGNH hydrolase"/>
    <property type="match status" value="1"/>
</dbReference>
<name>A0ABS5PAX4_9FLAO</name>
<evidence type="ECO:0008006" key="3">
    <source>
        <dbReference type="Google" id="ProtNLM"/>
    </source>
</evidence>
<evidence type="ECO:0000313" key="1">
    <source>
        <dbReference type="EMBL" id="MBS7231271.1"/>
    </source>
</evidence>
<organism evidence="1 2">
    <name type="scientific">Flavobacterium psychroterrae</name>
    <dbReference type="NCBI Taxonomy" id="2133767"/>
    <lineage>
        <taxon>Bacteria</taxon>
        <taxon>Pseudomonadati</taxon>
        <taxon>Bacteroidota</taxon>
        <taxon>Flavobacteriia</taxon>
        <taxon>Flavobacteriales</taxon>
        <taxon>Flavobacteriaceae</taxon>
        <taxon>Flavobacterium</taxon>
    </lineage>
</organism>
<sequence length="317" mass="37094">MRKFILKLTSTTVVIYLLLSGLQLIIDFYLKKDSCCNNNTWHHIFEGEVQAEVVVLGTSRAEVHYDTQIIKNITGLKTYNIGLSGTHYNLLKIRWKSYLNHNKKAKILVLDYNSLLDSESLFNKFQYLPYLNTNEYGEVAKGVDKDYYFEKFIPIYKYRGYKMNVYNQIKSLSNPDFCSNNVNGYVENDINWIQKDQLSFNKIIKRDKAKDIFSVKNYKKGLAVLREIIRDCKANNIKVIFVESPSYYKSSEYMAFNKKGINSIIRKISMDNEIKYYNFSKDSLCFDKGNFYNSMHMNKVGVGVFSKKIAEILNKEK</sequence>
<evidence type="ECO:0000313" key="2">
    <source>
        <dbReference type="Proteomes" id="UP000722625"/>
    </source>
</evidence>
<accession>A0ABS5PAX4</accession>
<dbReference type="RefSeq" id="WP_213298436.1">
    <property type="nucleotide sequence ID" value="NZ_JAGYVZ010000007.1"/>
</dbReference>
<protein>
    <recommendedName>
        <fullName evidence="3">SGNH/GDSL hydrolase family protein</fullName>
    </recommendedName>
</protein>
<keyword evidence="2" id="KW-1185">Reference proteome</keyword>
<reference evidence="1 2" key="1">
    <citation type="journal article" date="2018" name="Int. J. Syst. Evol. Microbiol.">
        <title>Flavobacterium chryseum sp. nov. and Flavobacterium psychroterrae sp. nov., novel environmental bacteria isolated from Antarctica.</title>
        <authorList>
            <person name="Kralova S."/>
            <person name="Svec P."/>
            <person name="Busse H.J."/>
            <person name="Stankova E."/>
            <person name="Vaczi P."/>
            <person name="Sedlacek I."/>
        </authorList>
    </citation>
    <scope>NUCLEOTIDE SEQUENCE [LARGE SCALE GENOMIC DNA]</scope>
    <source>
        <strain evidence="1 2">CCM 8827</strain>
    </source>
</reference>
<proteinExistence type="predicted"/>
<gene>
    <name evidence="1" type="ORF">KHA90_09555</name>
</gene>
<dbReference type="InterPro" id="IPR036514">
    <property type="entry name" value="SGNH_hydro_sf"/>
</dbReference>